<dbReference type="AlphaFoldDB" id="M4VK82"/>
<protein>
    <submittedName>
        <fullName evidence="1">Uncharacterized protein</fullName>
    </submittedName>
</protein>
<dbReference type="KEGG" id="man:A11S_1662"/>
<dbReference type="Proteomes" id="UP000011932">
    <property type="component" value="Chromosome"/>
</dbReference>
<proteinExistence type="predicted"/>
<accession>M4VK82</accession>
<organism evidence="1 2">
    <name type="scientific">Micavibrio aeruginosavorus EPB</name>
    <dbReference type="NCBI Taxonomy" id="349215"/>
    <lineage>
        <taxon>Bacteria</taxon>
        <taxon>Pseudomonadati</taxon>
        <taxon>Bdellovibrionota</taxon>
        <taxon>Bdellovibrionia</taxon>
        <taxon>Bdellovibrionales</taxon>
        <taxon>Pseudobdellovibrionaceae</taxon>
        <taxon>Micavibrio</taxon>
    </lineage>
</organism>
<reference evidence="1 2" key="1">
    <citation type="journal article" date="2013" name="ISME J.">
        <title>By their genes ye shall know them: genomic signatures of predatory bacteria.</title>
        <authorList>
            <person name="Pasternak Z."/>
            <person name="Pietrokovski S."/>
            <person name="Rotem O."/>
            <person name="Gophna U."/>
            <person name="Lurie-Weinberger M.N."/>
            <person name="Jurkevitch E."/>
        </authorList>
    </citation>
    <scope>NUCLEOTIDE SEQUENCE [LARGE SCALE GENOMIC DNA]</scope>
    <source>
        <strain evidence="1">EPB</strain>
    </source>
</reference>
<dbReference type="EMBL" id="CP003538">
    <property type="protein sequence ID" value="AGH98466.1"/>
    <property type="molecule type" value="Genomic_DNA"/>
</dbReference>
<evidence type="ECO:0000313" key="2">
    <source>
        <dbReference type="Proteomes" id="UP000011932"/>
    </source>
</evidence>
<name>M4VK82_9BACT</name>
<gene>
    <name evidence="1" type="ORF">A11S_1662</name>
</gene>
<sequence length="37" mass="4712">MEILFNIIHIFPRRKRFYGVGRFWARKMSKNPEIRRF</sequence>
<dbReference type="HOGENOM" id="CLU_3345911_0_0_5"/>
<evidence type="ECO:0000313" key="1">
    <source>
        <dbReference type="EMBL" id="AGH98466.1"/>
    </source>
</evidence>